<evidence type="ECO:0000256" key="1">
    <source>
        <dbReference type="SAM" id="MobiDB-lite"/>
    </source>
</evidence>
<evidence type="ECO:0000313" key="2">
    <source>
        <dbReference type="EMBL" id="CAK1554709.1"/>
    </source>
</evidence>
<dbReference type="AlphaFoldDB" id="A0AAV1K1G6"/>
<sequence length="85" mass="9757">MLTQETLQPVSKGCPHIPFQCLWRESDYREAYNKGEAPASKEAPELRPRESRRRMFECINKCWNGCGDDRQGAALGSEPDTWPND</sequence>
<evidence type="ECO:0000313" key="3">
    <source>
        <dbReference type="Proteomes" id="UP001497472"/>
    </source>
</evidence>
<reference evidence="2 3" key="1">
    <citation type="submission" date="2023-11" db="EMBL/GenBank/DDBJ databases">
        <authorList>
            <person name="Okamura Y."/>
        </authorList>
    </citation>
    <scope>NUCLEOTIDE SEQUENCE [LARGE SCALE GENOMIC DNA]</scope>
</reference>
<keyword evidence="3" id="KW-1185">Reference proteome</keyword>
<organism evidence="2 3">
    <name type="scientific">Leptosia nina</name>
    <dbReference type="NCBI Taxonomy" id="320188"/>
    <lineage>
        <taxon>Eukaryota</taxon>
        <taxon>Metazoa</taxon>
        <taxon>Ecdysozoa</taxon>
        <taxon>Arthropoda</taxon>
        <taxon>Hexapoda</taxon>
        <taxon>Insecta</taxon>
        <taxon>Pterygota</taxon>
        <taxon>Neoptera</taxon>
        <taxon>Endopterygota</taxon>
        <taxon>Lepidoptera</taxon>
        <taxon>Glossata</taxon>
        <taxon>Ditrysia</taxon>
        <taxon>Papilionoidea</taxon>
        <taxon>Pieridae</taxon>
        <taxon>Pierinae</taxon>
        <taxon>Leptosia</taxon>
    </lineage>
</organism>
<gene>
    <name evidence="2" type="ORF">LNINA_LOCUS13593</name>
</gene>
<accession>A0AAV1K1G6</accession>
<proteinExistence type="predicted"/>
<dbReference type="EMBL" id="CAVLEF010000279">
    <property type="protein sequence ID" value="CAK1554709.1"/>
    <property type="molecule type" value="Genomic_DNA"/>
</dbReference>
<feature type="region of interest" description="Disordered" evidence="1">
    <location>
        <begin position="66"/>
        <end position="85"/>
    </location>
</feature>
<protein>
    <submittedName>
        <fullName evidence="2">Uncharacterized protein</fullName>
    </submittedName>
</protein>
<dbReference type="Proteomes" id="UP001497472">
    <property type="component" value="Unassembled WGS sequence"/>
</dbReference>
<comment type="caution">
    <text evidence="2">The sequence shown here is derived from an EMBL/GenBank/DDBJ whole genome shotgun (WGS) entry which is preliminary data.</text>
</comment>
<name>A0AAV1K1G6_9NEOP</name>